<dbReference type="eggNOG" id="COG0457">
    <property type="taxonomic scope" value="Bacteria"/>
</dbReference>
<keyword evidence="2 3" id="KW-0802">TPR repeat</keyword>
<protein>
    <submittedName>
        <fullName evidence="4">Uncharacterized protein</fullName>
    </submittedName>
</protein>
<dbReference type="PANTHER" id="PTHR45586:SF1">
    <property type="entry name" value="LIPOPOLYSACCHARIDE ASSEMBLY PROTEIN B"/>
    <property type="match status" value="1"/>
</dbReference>
<proteinExistence type="predicted"/>
<evidence type="ECO:0000313" key="4">
    <source>
        <dbReference type="EMBL" id="CAO80705.1"/>
    </source>
</evidence>
<dbReference type="OrthoDB" id="2080803at2"/>
<evidence type="ECO:0000256" key="1">
    <source>
        <dbReference type="ARBA" id="ARBA00022737"/>
    </source>
</evidence>
<dbReference type="SMART" id="SM00028">
    <property type="entry name" value="TPR"/>
    <property type="match status" value="5"/>
</dbReference>
<dbReference type="STRING" id="459349.CLOAM0824"/>
<evidence type="ECO:0000313" key="5">
    <source>
        <dbReference type="Proteomes" id="UP000002019"/>
    </source>
</evidence>
<dbReference type="AlphaFoldDB" id="B0VH90"/>
<name>B0VH90_CLOAI</name>
<dbReference type="KEGG" id="caci:CLOAM0824"/>
<dbReference type="InterPro" id="IPR019734">
    <property type="entry name" value="TPR_rpt"/>
</dbReference>
<dbReference type="EMBL" id="CU466930">
    <property type="protein sequence ID" value="CAO80705.1"/>
    <property type="molecule type" value="Genomic_DNA"/>
</dbReference>
<dbReference type="PROSITE" id="PS50005">
    <property type="entry name" value="TPR"/>
    <property type="match status" value="1"/>
</dbReference>
<evidence type="ECO:0000256" key="3">
    <source>
        <dbReference type="PROSITE-ProRule" id="PRU00339"/>
    </source>
</evidence>
<dbReference type="Proteomes" id="UP000002019">
    <property type="component" value="Chromosome"/>
</dbReference>
<organism evidence="4 5">
    <name type="scientific">Cloacimonas acidaminovorans (strain Evry)</name>
    <dbReference type="NCBI Taxonomy" id="459349"/>
    <lineage>
        <taxon>Bacteria</taxon>
        <taxon>Pseudomonadati</taxon>
        <taxon>Candidatus Cloacimonadota</taxon>
        <taxon>Candidatus Cloacimonadia</taxon>
        <taxon>Candidatus Cloacimonadales</taxon>
        <taxon>Candidatus Cloacimonadaceae</taxon>
        <taxon>Candidatus Cloacimonas</taxon>
    </lineage>
</organism>
<sequence>MNLNEINNLIQRANALVKTNWLQAVYILQEALKEEPDNLSLLVNLGDIYLERQLFERALSYYLKAISLLPDNPQLLFLIGTCYFSLGEYRIANSYYNRIPDPPPEILYNIALSYAFLGSYQESIDIIHKILKVMDDNPFIYFLLIEQYVRIQNYDRAYEIILTAENKFGKHRQLLLLSALVYGKKGIWLKSYHCFAEYESLGEITNPDHLMAYANAAVNIGMNDRAIELLQRAQEINPYINAVYEELIRLYLKKNDYKNAKKVLDIAKRYISRFSPVLYLFKERLENPHLE</sequence>
<dbReference type="Pfam" id="PF12895">
    <property type="entry name" value="ANAPC3"/>
    <property type="match status" value="1"/>
</dbReference>
<gene>
    <name evidence="4" type="ordered locus">CLOAM0824</name>
</gene>
<dbReference type="Gene3D" id="1.25.40.10">
    <property type="entry name" value="Tetratricopeptide repeat domain"/>
    <property type="match status" value="2"/>
</dbReference>
<dbReference type="InterPro" id="IPR051012">
    <property type="entry name" value="CellSynth/LPSAsmb/PSIAsmb"/>
</dbReference>
<reference evidence="4 5" key="1">
    <citation type="journal article" date="2008" name="J. Bacteriol.">
        <title>'Candidatus Cloacamonas acidaminovorans': genome sequence reconstruction provides a first glimpse of a new bacterial division.</title>
        <authorList>
            <person name="Pelletier E."/>
            <person name="Kreimeyer A."/>
            <person name="Bocs S."/>
            <person name="Rouy Z."/>
            <person name="Gyapay G."/>
            <person name="Chouari R."/>
            <person name="Riviere D."/>
            <person name="Ganesan A."/>
            <person name="Daegelen P."/>
            <person name="Sghir A."/>
            <person name="Cohen G.N."/>
            <person name="Medigue C."/>
            <person name="Weissenbach J."/>
            <person name="Le Paslier D."/>
        </authorList>
    </citation>
    <scope>NUCLEOTIDE SEQUENCE [LARGE SCALE GENOMIC DNA]</scope>
    <source>
        <strain evidence="5">Evry</strain>
    </source>
</reference>
<feature type="repeat" description="TPR" evidence="3">
    <location>
        <begin position="39"/>
        <end position="72"/>
    </location>
</feature>
<dbReference type="SUPFAM" id="SSF48452">
    <property type="entry name" value="TPR-like"/>
    <property type="match status" value="2"/>
</dbReference>
<dbReference type="InterPro" id="IPR011990">
    <property type="entry name" value="TPR-like_helical_dom_sf"/>
</dbReference>
<accession>B0VH90</accession>
<evidence type="ECO:0000256" key="2">
    <source>
        <dbReference type="ARBA" id="ARBA00022803"/>
    </source>
</evidence>
<dbReference type="RefSeq" id="WP_015424563.1">
    <property type="nucleotide sequence ID" value="NC_020449.1"/>
</dbReference>
<dbReference type="PROSITE" id="PS50293">
    <property type="entry name" value="TPR_REGION"/>
    <property type="match status" value="1"/>
</dbReference>
<dbReference type="HOGENOM" id="CLU_952241_0_0_0"/>
<keyword evidence="1" id="KW-0677">Repeat</keyword>
<keyword evidence="5" id="KW-1185">Reference proteome</keyword>
<dbReference type="PANTHER" id="PTHR45586">
    <property type="entry name" value="TPR REPEAT-CONTAINING PROTEIN PA4667"/>
    <property type="match status" value="1"/>
</dbReference>